<feature type="compositionally biased region" description="Low complexity" evidence="1">
    <location>
        <begin position="1492"/>
        <end position="1502"/>
    </location>
</feature>
<evidence type="ECO:0000313" key="3">
    <source>
        <dbReference type="Proteomes" id="UP000796880"/>
    </source>
</evidence>
<accession>A0A8K0E140</accession>
<keyword evidence="3" id="KW-1185">Reference proteome</keyword>
<proteinExistence type="predicted"/>
<feature type="region of interest" description="Disordered" evidence="1">
    <location>
        <begin position="1747"/>
        <end position="1767"/>
    </location>
</feature>
<reference evidence="2" key="1">
    <citation type="submission" date="2020-03" db="EMBL/GenBank/DDBJ databases">
        <title>A high-quality chromosome-level genome assembly of a woody plant with both climbing and erect habits, Rhamnella rubrinervis.</title>
        <authorList>
            <person name="Lu Z."/>
            <person name="Yang Y."/>
            <person name="Zhu X."/>
            <person name="Sun Y."/>
        </authorList>
    </citation>
    <scope>NUCLEOTIDE SEQUENCE</scope>
    <source>
        <strain evidence="2">BYM</strain>
        <tissue evidence="2">Leaf</tissue>
    </source>
</reference>
<feature type="compositionally biased region" description="Polar residues" evidence="1">
    <location>
        <begin position="1338"/>
        <end position="1374"/>
    </location>
</feature>
<feature type="compositionally biased region" description="Polar residues" evidence="1">
    <location>
        <begin position="1747"/>
        <end position="1757"/>
    </location>
</feature>
<dbReference type="PANTHER" id="PTHR31267">
    <property type="entry name" value="DENTIN SIALOPHOSPHOPROTEIN-LIKE PROTEIN"/>
    <property type="match status" value="1"/>
</dbReference>
<feature type="region of interest" description="Disordered" evidence="1">
    <location>
        <begin position="844"/>
        <end position="909"/>
    </location>
</feature>
<gene>
    <name evidence="2" type="ORF">FNV43_RR20849</name>
</gene>
<feature type="compositionally biased region" description="Polar residues" evidence="1">
    <location>
        <begin position="75"/>
        <end position="84"/>
    </location>
</feature>
<comment type="caution">
    <text evidence="2">The sequence shown here is derived from an EMBL/GenBank/DDBJ whole genome shotgun (WGS) entry which is preliminary data.</text>
</comment>
<feature type="region of interest" description="Disordered" evidence="1">
    <location>
        <begin position="1489"/>
        <end position="1517"/>
    </location>
</feature>
<feature type="region of interest" description="Disordered" evidence="1">
    <location>
        <begin position="523"/>
        <end position="564"/>
    </location>
</feature>
<protein>
    <submittedName>
        <fullName evidence="2">Uncharacterized protein</fullName>
    </submittedName>
</protein>
<feature type="compositionally biased region" description="Polar residues" evidence="1">
    <location>
        <begin position="652"/>
        <end position="692"/>
    </location>
</feature>
<feature type="compositionally biased region" description="Polar residues" evidence="1">
    <location>
        <begin position="885"/>
        <end position="900"/>
    </location>
</feature>
<dbReference type="EMBL" id="VOIH02000009">
    <property type="protein sequence ID" value="KAF3438093.1"/>
    <property type="molecule type" value="Genomic_DNA"/>
</dbReference>
<dbReference type="Proteomes" id="UP000796880">
    <property type="component" value="Unassembled WGS sequence"/>
</dbReference>
<feature type="compositionally biased region" description="Polar residues" evidence="1">
    <location>
        <begin position="1034"/>
        <end position="1045"/>
    </location>
</feature>
<dbReference type="OrthoDB" id="1630099at2759"/>
<feature type="compositionally biased region" description="Polar residues" evidence="1">
    <location>
        <begin position="858"/>
        <end position="869"/>
    </location>
</feature>
<feature type="region of interest" description="Disordered" evidence="1">
    <location>
        <begin position="1195"/>
        <end position="1220"/>
    </location>
</feature>
<evidence type="ECO:0000256" key="1">
    <source>
        <dbReference type="SAM" id="MobiDB-lite"/>
    </source>
</evidence>
<organism evidence="2 3">
    <name type="scientific">Rhamnella rubrinervis</name>
    <dbReference type="NCBI Taxonomy" id="2594499"/>
    <lineage>
        <taxon>Eukaryota</taxon>
        <taxon>Viridiplantae</taxon>
        <taxon>Streptophyta</taxon>
        <taxon>Embryophyta</taxon>
        <taxon>Tracheophyta</taxon>
        <taxon>Spermatophyta</taxon>
        <taxon>Magnoliopsida</taxon>
        <taxon>eudicotyledons</taxon>
        <taxon>Gunneridae</taxon>
        <taxon>Pentapetalae</taxon>
        <taxon>rosids</taxon>
        <taxon>fabids</taxon>
        <taxon>Rosales</taxon>
        <taxon>Rhamnaceae</taxon>
        <taxon>rhamnoid group</taxon>
        <taxon>Rhamneae</taxon>
        <taxon>Rhamnella</taxon>
    </lineage>
</organism>
<feature type="compositionally biased region" description="Basic and acidic residues" evidence="1">
    <location>
        <begin position="1758"/>
        <end position="1767"/>
    </location>
</feature>
<feature type="region of interest" description="Disordered" evidence="1">
    <location>
        <begin position="75"/>
        <end position="104"/>
    </location>
</feature>
<feature type="compositionally biased region" description="Polar residues" evidence="1">
    <location>
        <begin position="1199"/>
        <end position="1219"/>
    </location>
</feature>
<feature type="region of interest" description="Disordered" evidence="1">
    <location>
        <begin position="1323"/>
        <end position="1374"/>
    </location>
</feature>
<feature type="region of interest" description="Disordered" evidence="1">
    <location>
        <begin position="1026"/>
        <end position="1132"/>
    </location>
</feature>
<feature type="compositionally biased region" description="Polar residues" evidence="1">
    <location>
        <begin position="91"/>
        <end position="104"/>
    </location>
</feature>
<evidence type="ECO:0000313" key="2">
    <source>
        <dbReference type="EMBL" id="KAF3438093.1"/>
    </source>
</evidence>
<feature type="compositionally biased region" description="Polar residues" evidence="1">
    <location>
        <begin position="1088"/>
        <end position="1105"/>
    </location>
</feature>
<feature type="region of interest" description="Disordered" evidence="1">
    <location>
        <begin position="634"/>
        <end position="725"/>
    </location>
</feature>
<name>A0A8K0E140_9ROSA</name>
<dbReference type="PANTHER" id="PTHR31267:SF7">
    <property type="entry name" value="DENTIN SIALOPHOSPHOPROTEIN-LIKE PROTEIN"/>
    <property type="match status" value="1"/>
</dbReference>
<feature type="region of interest" description="Disordered" evidence="1">
    <location>
        <begin position="749"/>
        <end position="796"/>
    </location>
</feature>
<sequence>MTAVRIDLLLAKAAEILWSRLSMPGNEVGDRVHNFFGQENLSQGQHRSQNIDGNWPGLSNNLWGQRQIGPPFISNLKNYSVQQPDSERGHGSQSSHMPHGLNFTQSNLKPELGRVPSQNQQPTLNGYVHGHQMLQTRQNETNFLGMDTESDRHNLTSRGLSVESFRGNGLEHSKKNSARLETSESPVSFDFFGGQQQMSGQHLGMMQSLPRQQSGINDMQLLQRHVMLTQFQEFQRQQQLQQLEARQQSFANQVSPIPKQAAVSHSSGMINGVPINESSNNVWQPELMAGNANWLQRGMSPVMQGPSGGNMFSPEQGQTLRMMGMIPQQADQSLYGVPISSTSGTAGPYSHMEMDKPAMQQISANNNSFTGNPYAVFPDQVSMQGGTQAPRQDIQGKNTFVPGIGQSLSSGFNLENLQQVNPQQRCASVQELQGRQAVAGSSESSQEKAFMQVTSSQSVATLDPTEEKILFGSDDNLWDAFGGNTNTGMGGYNMLDGADCFSGYPSIQSGSWSALMQSAVAETSSGDTGLQEQWCGPSFHNPEPPTGNKQSSTVSDGGKQQVWPENNLQPASALNSRSSPLVVDANRSNSSVNCTTIPEFQQSGLKTSQGRGDILQSDSSQKFVPQFSDQVGKWSDCGPLQRPTVEGGHTYGNVSNSPGVETNMNSISGSWARQQSISSYNSDGQPNRSNGWNFIESMSADGGDSFRSHEKKNLSQTAQSSDLKRGVHEEIGHAAGIWQTDSIPNSDAELEHAKSAVGRSQAGRESSSINNSAVSNSSTMRSKDSKQQLPNSHKLDIWKTVDSSMNSKGGEVLRKNHHYLDKGPQILESSGNNCLDNGAVEMNETENSNKKENSSDSFRSNVLHHTSTGGLRENVWSDAGDSRTLPGSKQKLSGNASRKTPGTRKFQYHPMGDVDVDAEASNGTKQIHSLNMPHQVARGLKGHDQGNFGQSKFVGYPNKSSMEMEKVRLSGQGEIKGFDEITSKNMFPGFVPNTSAPFDRGVGNYTPNKAAPSSQHMLELLHKVDHQREHGPTSHLSSSDHNTFSEIPEAENSDGSVGHIQRNQSPASQCFGLQLAPPSQRPPVADHNLSSQSTSQTVHGSTHVTSEIKEKGHSRLTSTASIPPLPSSCEPSQGTAFTPGFPYLRNLENQHIPAVSGQVTAVNIPFDRLSSRSQQIDNSFERGQASHLVPESVADMSGSAPQKNLSVSAETSLNSAGQTHSRDLAQQILESNVTSVTQPSVSSGMSQPGAFSKVFPNAWTSVSSQQGLLGAQSSKHASNLFKSQFQSSNNLVASLPGPSKFSGQDSLEGRNCLSGLGVSSANSQSFAGKEQSVKESHGQPSFDNSDSAQKTQYVSQGRESSMNHFPESSLSNPAATQREIEAFGRSLRPNNSLHQNYSLLHQMQAMKSTDVDASDRSVKRLKASEYGVDPQQIGPMGEQQSAYGSSTVVRDSSANATAVPSIDTKMLNFSSKPGDLRDSNTSSQDMFAIGPNSSHNLLSSSNAPLGKGENSQISPQMAPSWFDQYGTFKTGQMLPVYNMQRTTTLNSTEQPFIVGKPADELHARNSMEQDNAIADGSRIGNVTQGSAPISAASEHFASHLRHQVTNQSLVMRPKKRKSATSELQPWHDEVTEVSRRHHTISDLLFSLLNAEFVNISQPTFFSMAEADWARATNRLIEKVEDEAEMIEDAQPSLRSKRRLILTTQLMQQLFHTPPAAVLSVDARSQYESVACFAARLTLGDACCEISSSGNDASNSKDLSSEKPKTPERNGNLFFSKIVEEFIGRSRKLESDLLRLDKRTSILDLRMECQDMEKFSVINRFAKFHGRGQADGAESSSSDGTANALKPCPQKYVTALTMPRNLPDRVQCLSL</sequence>
<feature type="compositionally biased region" description="Basic and acidic residues" evidence="1">
    <location>
        <begin position="704"/>
        <end position="713"/>
    </location>
</feature>
<feature type="compositionally biased region" description="Low complexity" evidence="1">
    <location>
        <begin position="766"/>
        <end position="778"/>
    </location>
</feature>